<dbReference type="EMBL" id="JAIWYP010000012">
    <property type="protein sequence ID" value="KAH3729388.1"/>
    <property type="molecule type" value="Genomic_DNA"/>
</dbReference>
<reference evidence="1" key="1">
    <citation type="journal article" date="2019" name="bioRxiv">
        <title>The Genome of the Zebra Mussel, Dreissena polymorpha: A Resource for Invasive Species Research.</title>
        <authorList>
            <person name="McCartney M.A."/>
            <person name="Auch B."/>
            <person name="Kono T."/>
            <person name="Mallez S."/>
            <person name="Zhang Y."/>
            <person name="Obille A."/>
            <person name="Becker A."/>
            <person name="Abrahante J.E."/>
            <person name="Garbe J."/>
            <person name="Badalamenti J.P."/>
            <person name="Herman A."/>
            <person name="Mangelson H."/>
            <person name="Liachko I."/>
            <person name="Sullivan S."/>
            <person name="Sone E.D."/>
            <person name="Koren S."/>
            <person name="Silverstein K.A.T."/>
            <person name="Beckman K.B."/>
            <person name="Gohl D.M."/>
        </authorList>
    </citation>
    <scope>NUCLEOTIDE SEQUENCE</scope>
    <source>
        <strain evidence="1">Duluth1</strain>
        <tissue evidence="1">Whole animal</tissue>
    </source>
</reference>
<protein>
    <submittedName>
        <fullName evidence="1">Uncharacterized protein</fullName>
    </submittedName>
</protein>
<comment type="caution">
    <text evidence="1">The sequence shown here is derived from an EMBL/GenBank/DDBJ whole genome shotgun (WGS) entry which is preliminary data.</text>
</comment>
<sequence>MRTTTAICGQNVNRRWITRTDRFAAIEANLHRHRCNEHGEEKAFVCIKCTTGRSRVRAPPRERSLDPPIDTKYWFKAQETDSRAFI</sequence>
<proteinExistence type="predicted"/>
<gene>
    <name evidence="1" type="ORF">DPMN_055356</name>
</gene>
<name>A0A9D4HU00_DREPO</name>
<keyword evidence="2" id="KW-1185">Reference proteome</keyword>
<evidence type="ECO:0000313" key="2">
    <source>
        <dbReference type="Proteomes" id="UP000828390"/>
    </source>
</evidence>
<reference evidence="1" key="2">
    <citation type="submission" date="2020-11" db="EMBL/GenBank/DDBJ databases">
        <authorList>
            <person name="McCartney M.A."/>
            <person name="Auch B."/>
            <person name="Kono T."/>
            <person name="Mallez S."/>
            <person name="Becker A."/>
            <person name="Gohl D.M."/>
            <person name="Silverstein K.A.T."/>
            <person name="Koren S."/>
            <person name="Bechman K.B."/>
            <person name="Herman A."/>
            <person name="Abrahante J.E."/>
            <person name="Garbe J."/>
        </authorList>
    </citation>
    <scope>NUCLEOTIDE SEQUENCE</scope>
    <source>
        <strain evidence="1">Duluth1</strain>
        <tissue evidence="1">Whole animal</tissue>
    </source>
</reference>
<evidence type="ECO:0000313" key="1">
    <source>
        <dbReference type="EMBL" id="KAH3729388.1"/>
    </source>
</evidence>
<dbReference type="Proteomes" id="UP000828390">
    <property type="component" value="Unassembled WGS sequence"/>
</dbReference>
<accession>A0A9D4HU00</accession>
<organism evidence="1 2">
    <name type="scientific">Dreissena polymorpha</name>
    <name type="common">Zebra mussel</name>
    <name type="synonym">Mytilus polymorpha</name>
    <dbReference type="NCBI Taxonomy" id="45954"/>
    <lineage>
        <taxon>Eukaryota</taxon>
        <taxon>Metazoa</taxon>
        <taxon>Spiralia</taxon>
        <taxon>Lophotrochozoa</taxon>
        <taxon>Mollusca</taxon>
        <taxon>Bivalvia</taxon>
        <taxon>Autobranchia</taxon>
        <taxon>Heteroconchia</taxon>
        <taxon>Euheterodonta</taxon>
        <taxon>Imparidentia</taxon>
        <taxon>Neoheterodontei</taxon>
        <taxon>Myida</taxon>
        <taxon>Dreissenoidea</taxon>
        <taxon>Dreissenidae</taxon>
        <taxon>Dreissena</taxon>
    </lineage>
</organism>
<dbReference type="AlphaFoldDB" id="A0A9D4HU00"/>